<reference evidence="2" key="1">
    <citation type="submission" date="2015-12" db="EMBL/GenBank/DDBJ databases">
        <title>Update maize B73 reference genome by single molecule sequencing technologies.</title>
        <authorList>
            <consortium name="Maize Genome Sequencing Project"/>
            <person name="Ware D."/>
        </authorList>
    </citation>
    <scope>NUCLEOTIDE SEQUENCE</scope>
    <source>
        <tissue evidence="2">Seedling</tissue>
    </source>
</reference>
<proteinExistence type="predicted"/>
<feature type="region of interest" description="Disordered" evidence="1">
    <location>
        <begin position="81"/>
        <end position="112"/>
    </location>
</feature>
<feature type="compositionally biased region" description="Basic and acidic residues" evidence="1">
    <location>
        <begin position="83"/>
        <end position="108"/>
    </location>
</feature>
<dbReference type="PANTHER" id="PTHR13112:SF0">
    <property type="entry name" value="FI21285P1"/>
    <property type="match status" value="1"/>
</dbReference>
<sequence>MLIILFCFVDATSGGTSGSGQVAEFKRDKIVILKGRGRIDSNTPNGATQHSSTPIKNVPPSRSRQDQRLEASGKIIKTILSNKEARSSNPSEHEQEGHMFNTEKDKRPPRAFNPRTIVKDQVVENAERSHFDEKANHLHGSVPIGEKVERHARNRDRPDRGVWAARRYDKSTSAGSSHPSSSEFPQMQSHSGDNILQLADGHGDRKTDTRGQGGSRGVPVENGTPTVVAFHVDQRKLKYLQVCLMRRIQRGALLAMVLMRDKYGFRSQVQAREFVH</sequence>
<dbReference type="GO" id="GO:0000184">
    <property type="term" value="P:nuclear-transcribed mRNA catabolic process, nonsense-mediated decay"/>
    <property type="evidence" value="ECO:0007669"/>
    <property type="project" value="InterPro"/>
</dbReference>
<organism evidence="2">
    <name type="scientific">Zea mays</name>
    <name type="common">Maize</name>
    <dbReference type="NCBI Taxonomy" id="4577"/>
    <lineage>
        <taxon>Eukaryota</taxon>
        <taxon>Viridiplantae</taxon>
        <taxon>Streptophyta</taxon>
        <taxon>Embryophyta</taxon>
        <taxon>Tracheophyta</taxon>
        <taxon>Spermatophyta</taxon>
        <taxon>Magnoliopsida</taxon>
        <taxon>Liliopsida</taxon>
        <taxon>Poales</taxon>
        <taxon>Poaceae</taxon>
        <taxon>PACMAD clade</taxon>
        <taxon>Panicoideae</taxon>
        <taxon>Andropogonodae</taxon>
        <taxon>Andropogoneae</taxon>
        <taxon>Tripsacinae</taxon>
        <taxon>Zea</taxon>
    </lineage>
</organism>
<name>A0A1D6J797_MAIZE</name>
<feature type="compositionally biased region" description="Polar residues" evidence="1">
    <location>
        <begin position="40"/>
        <end position="55"/>
    </location>
</feature>
<gene>
    <name evidence="2" type="ORF">ZEAMMB73_Zm00001d025461</name>
</gene>
<feature type="region of interest" description="Disordered" evidence="1">
    <location>
        <begin position="134"/>
        <end position="222"/>
    </location>
</feature>
<dbReference type="AlphaFoldDB" id="A0A1D6J797"/>
<dbReference type="PANTHER" id="PTHR13112">
    <property type="entry name" value="UPF3 REGULATOR OF NONSENSE TRANSCRIPTS-LIKE PROTEIN"/>
    <property type="match status" value="1"/>
</dbReference>
<protein>
    <submittedName>
        <fullName evidence="2">Regulator of nonsense transcripts UPF3</fullName>
    </submittedName>
</protein>
<feature type="compositionally biased region" description="Low complexity" evidence="1">
    <location>
        <begin position="171"/>
        <end position="182"/>
    </location>
</feature>
<accession>A0A1D6J797</accession>
<dbReference type="EMBL" id="CM000786">
    <property type="protein sequence ID" value="AQK43801.1"/>
    <property type="molecule type" value="Genomic_DNA"/>
</dbReference>
<feature type="compositionally biased region" description="Polar residues" evidence="1">
    <location>
        <begin position="183"/>
        <end position="194"/>
    </location>
</feature>
<evidence type="ECO:0000256" key="1">
    <source>
        <dbReference type="SAM" id="MobiDB-lite"/>
    </source>
</evidence>
<dbReference type="InterPro" id="IPR039722">
    <property type="entry name" value="Upf3"/>
</dbReference>
<feature type="compositionally biased region" description="Basic and acidic residues" evidence="1">
    <location>
        <begin position="146"/>
        <end position="170"/>
    </location>
</feature>
<feature type="region of interest" description="Disordered" evidence="1">
    <location>
        <begin position="36"/>
        <end position="68"/>
    </location>
</feature>
<evidence type="ECO:0000313" key="2">
    <source>
        <dbReference type="EMBL" id="AQK43801.1"/>
    </source>
</evidence>